<organism evidence="1 2">
    <name type="scientific">Methanobrevibacter thaueri</name>
    <dbReference type="NCBI Taxonomy" id="190975"/>
    <lineage>
        <taxon>Archaea</taxon>
        <taxon>Methanobacteriati</taxon>
        <taxon>Methanobacteriota</taxon>
        <taxon>Methanomada group</taxon>
        <taxon>Methanobacteria</taxon>
        <taxon>Methanobacteriales</taxon>
        <taxon>Methanobacteriaceae</taxon>
        <taxon>Methanobrevibacter</taxon>
    </lineage>
</organism>
<protein>
    <submittedName>
        <fullName evidence="1">Uncharacterized protein</fullName>
    </submittedName>
</protein>
<name>A0A315XPS0_9EURY</name>
<keyword evidence="2" id="KW-1185">Reference proteome</keyword>
<evidence type="ECO:0000313" key="1">
    <source>
        <dbReference type="EMBL" id="PWB88396.1"/>
    </source>
</evidence>
<sequence>MEKGNIPINKNMVIVPDSEIIYASSVGVGADNEEVRLILFNKRLISDGENIEIINESDTQIILNKATASKLKELLDEHLKD</sequence>
<comment type="caution">
    <text evidence="1">The sequence shown here is derived from an EMBL/GenBank/DDBJ whole genome shotgun (WGS) entry which is preliminary data.</text>
</comment>
<accession>A0A315XPS0</accession>
<evidence type="ECO:0000313" key="2">
    <source>
        <dbReference type="Proteomes" id="UP000251717"/>
    </source>
</evidence>
<dbReference type="AlphaFoldDB" id="A0A315XPS0"/>
<dbReference type="EMBL" id="MZGS01000001">
    <property type="protein sequence ID" value="PWB88396.1"/>
    <property type="molecule type" value="Genomic_DNA"/>
</dbReference>
<reference evidence="1 2" key="1">
    <citation type="submission" date="2017-03" db="EMBL/GenBank/DDBJ databases">
        <title>Genome sequence of Methanobrevibacter thaueri.</title>
        <authorList>
            <person name="Poehlein A."/>
            <person name="Seedorf H."/>
            <person name="Daniel R."/>
        </authorList>
    </citation>
    <scope>NUCLEOTIDE SEQUENCE [LARGE SCALE GENOMIC DNA]</scope>
    <source>
        <strain evidence="1 2">DSM 11995</strain>
    </source>
</reference>
<proteinExistence type="predicted"/>
<dbReference type="Proteomes" id="UP000251717">
    <property type="component" value="Unassembled WGS sequence"/>
</dbReference>
<gene>
    <name evidence="1" type="ORF">MBBTH_00020</name>
</gene>
<dbReference type="RefSeq" id="WP_116591002.1">
    <property type="nucleotide sequence ID" value="NZ_MZGS01000001.1"/>
</dbReference>
<dbReference type="OrthoDB" id="380134at2157"/>